<dbReference type="EMBL" id="JACVVK020000334">
    <property type="protein sequence ID" value="KAK7478065.1"/>
    <property type="molecule type" value="Genomic_DNA"/>
</dbReference>
<organism evidence="2 3">
    <name type="scientific">Batillaria attramentaria</name>
    <dbReference type="NCBI Taxonomy" id="370345"/>
    <lineage>
        <taxon>Eukaryota</taxon>
        <taxon>Metazoa</taxon>
        <taxon>Spiralia</taxon>
        <taxon>Lophotrochozoa</taxon>
        <taxon>Mollusca</taxon>
        <taxon>Gastropoda</taxon>
        <taxon>Caenogastropoda</taxon>
        <taxon>Sorbeoconcha</taxon>
        <taxon>Cerithioidea</taxon>
        <taxon>Batillariidae</taxon>
        <taxon>Batillaria</taxon>
    </lineage>
</organism>
<gene>
    <name evidence="2" type="ORF">BaRGS_00030671</name>
</gene>
<proteinExistence type="predicted"/>
<feature type="region of interest" description="Disordered" evidence="1">
    <location>
        <begin position="114"/>
        <end position="135"/>
    </location>
</feature>
<reference evidence="2 3" key="1">
    <citation type="journal article" date="2023" name="Sci. Data">
        <title>Genome assembly of the Korean intertidal mud-creeper Batillaria attramentaria.</title>
        <authorList>
            <person name="Patra A.K."/>
            <person name="Ho P.T."/>
            <person name="Jun S."/>
            <person name="Lee S.J."/>
            <person name="Kim Y."/>
            <person name="Won Y.J."/>
        </authorList>
    </citation>
    <scope>NUCLEOTIDE SEQUENCE [LARGE SCALE GENOMIC DNA]</scope>
    <source>
        <strain evidence="2">Wonlab-2016</strain>
    </source>
</reference>
<protein>
    <recommendedName>
        <fullName evidence="4">Secreted protein</fullName>
    </recommendedName>
</protein>
<sequence length="135" mass="15233">MDARLCRQAAGVVCLWAGSGANSKHSITLGYHQVSQQRLVTRKRGMMHTQVRCTRRVYHQEGIVGEMFCTIHSWEQRLLCVLLRTQRFKYSGLYCLDQSLSLSFHVAVWSTGSRPAETGARNSCGHSPCRHGQPL</sequence>
<evidence type="ECO:0000256" key="1">
    <source>
        <dbReference type="SAM" id="MobiDB-lite"/>
    </source>
</evidence>
<dbReference type="AlphaFoldDB" id="A0ABD0JTV9"/>
<comment type="caution">
    <text evidence="2">The sequence shown here is derived from an EMBL/GenBank/DDBJ whole genome shotgun (WGS) entry which is preliminary data.</text>
</comment>
<evidence type="ECO:0008006" key="4">
    <source>
        <dbReference type="Google" id="ProtNLM"/>
    </source>
</evidence>
<accession>A0ABD0JTV9</accession>
<dbReference type="Proteomes" id="UP001519460">
    <property type="component" value="Unassembled WGS sequence"/>
</dbReference>
<name>A0ABD0JTV9_9CAEN</name>
<evidence type="ECO:0000313" key="2">
    <source>
        <dbReference type="EMBL" id="KAK7478065.1"/>
    </source>
</evidence>
<evidence type="ECO:0000313" key="3">
    <source>
        <dbReference type="Proteomes" id="UP001519460"/>
    </source>
</evidence>
<keyword evidence="3" id="KW-1185">Reference proteome</keyword>